<reference evidence="2" key="1">
    <citation type="submission" date="2020-11" db="EMBL/GenBank/DDBJ databases">
        <authorList>
            <consortium name="DOE Joint Genome Institute"/>
            <person name="Ahrendt S."/>
            <person name="Riley R."/>
            <person name="Andreopoulos W."/>
            <person name="Labutti K."/>
            <person name="Pangilinan J."/>
            <person name="Ruiz-Duenas F.J."/>
            <person name="Barrasa J.M."/>
            <person name="Sanchez-Garcia M."/>
            <person name="Camarero S."/>
            <person name="Miyauchi S."/>
            <person name="Serrano A."/>
            <person name="Linde D."/>
            <person name="Babiker R."/>
            <person name="Drula E."/>
            <person name="Ayuso-Fernandez I."/>
            <person name="Pacheco R."/>
            <person name="Padilla G."/>
            <person name="Ferreira P."/>
            <person name="Barriuso J."/>
            <person name="Kellner H."/>
            <person name="Castanera R."/>
            <person name="Alfaro M."/>
            <person name="Ramirez L."/>
            <person name="Pisabarro A.G."/>
            <person name="Kuo A."/>
            <person name="Tritt A."/>
            <person name="Lipzen A."/>
            <person name="He G."/>
            <person name="Yan M."/>
            <person name="Ng V."/>
            <person name="Cullen D."/>
            <person name="Martin F."/>
            <person name="Rosso M.-N."/>
            <person name="Henrissat B."/>
            <person name="Hibbett D."/>
            <person name="Martinez A.T."/>
            <person name="Grigoriev I.V."/>
        </authorList>
    </citation>
    <scope>NUCLEOTIDE SEQUENCE</scope>
    <source>
        <strain evidence="2">CBS 506.95</strain>
    </source>
</reference>
<gene>
    <name evidence="2" type="ORF">CPB83DRAFT_886073</name>
</gene>
<evidence type="ECO:0000313" key="3">
    <source>
        <dbReference type="Proteomes" id="UP000807306"/>
    </source>
</evidence>
<keyword evidence="1" id="KW-1133">Transmembrane helix</keyword>
<feature type="transmembrane region" description="Helical" evidence="1">
    <location>
        <begin position="43"/>
        <end position="65"/>
    </location>
</feature>
<evidence type="ECO:0000313" key="2">
    <source>
        <dbReference type="EMBL" id="KAF9524720.1"/>
    </source>
</evidence>
<keyword evidence="1" id="KW-0812">Transmembrane</keyword>
<dbReference type="AlphaFoldDB" id="A0A9P6JLG9"/>
<accession>A0A9P6JLG9</accession>
<evidence type="ECO:0000256" key="1">
    <source>
        <dbReference type="SAM" id="Phobius"/>
    </source>
</evidence>
<sequence length="289" mass="32563">MDFGYLERERIAISCVLFSFTVLACDLFEFIPEDVVLLREHLIRLPTAVYMGARMTTVGFVVLAFISTKIMACKFSILTTAFFTAARGLTSLLIYLRVHALYMTIWPIQLLFILALAGVVVSCAAQPRLSGLTSVLFDFGVFVALVWKLGWRPSIRRVRRDALPNESGEVEVEIFQRFWFPLRRRPEPEHQLIDRVLQDSLLYIVLAISLKIPQIFYFANRSPCSRPVGYWQNHSIFLDVIGICTISCKIFRDIKLGSSASSVFDSDEPLDASVMAFGSNTGLSVGSKV</sequence>
<feature type="transmembrane region" description="Helical" evidence="1">
    <location>
        <begin position="12"/>
        <end position="31"/>
    </location>
</feature>
<keyword evidence="3" id="KW-1185">Reference proteome</keyword>
<feature type="transmembrane region" description="Helical" evidence="1">
    <location>
        <begin position="104"/>
        <end position="125"/>
    </location>
</feature>
<keyword evidence="1" id="KW-0472">Membrane</keyword>
<protein>
    <submittedName>
        <fullName evidence="2">Uncharacterized protein</fullName>
    </submittedName>
</protein>
<feature type="transmembrane region" description="Helical" evidence="1">
    <location>
        <begin position="132"/>
        <end position="151"/>
    </location>
</feature>
<dbReference type="OrthoDB" id="3038990at2759"/>
<dbReference type="EMBL" id="MU157894">
    <property type="protein sequence ID" value="KAF9524720.1"/>
    <property type="molecule type" value="Genomic_DNA"/>
</dbReference>
<feature type="transmembrane region" description="Helical" evidence="1">
    <location>
        <begin position="77"/>
        <end position="98"/>
    </location>
</feature>
<comment type="caution">
    <text evidence="2">The sequence shown here is derived from an EMBL/GenBank/DDBJ whole genome shotgun (WGS) entry which is preliminary data.</text>
</comment>
<dbReference type="Proteomes" id="UP000807306">
    <property type="component" value="Unassembled WGS sequence"/>
</dbReference>
<organism evidence="2 3">
    <name type="scientific">Crepidotus variabilis</name>
    <dbReference type="NCBI Taxonomy" id="179855"/>
    <lineage>
        <taxon>Eukaryota</taxon>
        <taxon>Fungi</taxon>
        <taxon>Dikarya</taxon>
        <taxon>Basidiomycota</taxon>
        <taxon>Agaricomycotina</taxon>
        <taxon>Agaricomycetes</taxon>
        <taxon>Agaricomycetidae</taxon>
        <taxon>Agaricales</taxon>
        <taxon>Agaricineae</taxon>
        <taxon>Crepidotaceae</taxon>
        <taxon>Crepidotus</taxon>
    </lineage>
</organism>
<name>A0A9P6JLG9_9AGAR</name>
<proteinExistence type="predicted"/>